<dbReference type="SUPFAM" id="SSF82679">
    <property type="entry name" value="N-utilization substance G protein NusG, N-terminal domain"/>
    <property type="match status" value="1"/>
</dbReference>
<keyword evidence="2" id="KW-0805">Transcription regulation</keyword>
<feature type="domain" description="NusG-like N-terminal" evidence="4">
    <location>
        <begin position="7"/>
        <end position="98"/>
    </location>
</feature>
<reference evidence="5 6" key="1">
    <citation type="submission" date="2024-01" db="EMBL/GenBank/DDBJ databases">
        <title>Pedobacter sp. nov., isolated from fresh soil.</title>
        <authorList>
            <person name="Le N.T.T."/>
        </authorList>
    </citation>
    <scope>NUCLEOTIDE SEQUENCE [LARGE SCALE GENOMIC DNA]</scope>
    <source>
        <strain evidence="5 6">KR3-3</strain>
    </source>
</reference>
<dbReference type="RefSeq" id="WP_330107471.1">
    <property type="nucleotide sequence ID" value="NZ_JAZDQT010000001.1"/>
</dbReference>
<dbReference type="NCBIfam" id="NF033644">
    <property type="entry name" value="antiterm_UpxY"/>
    <property type="match status" value="1"/>
</dbReference>
<evidence type="ECO:0000313" key="6">
    <source>
        <dbReference type="Proteomes" id="UP001336835"/>
    </source>
</evidence>
<comment type="caution">
    <text evidence="5">The sequence shown here is derived from an EMBL/GenBank/DDBJ whole genome shotgun (WGS) entry which is preliminary data.</text>
</comment>
<evidence type="ECO:0000313" key="5">
    <source>
        <dbReference type="EMBL" id="MEE1945122.1"/>
    </source>
</evidence>
<evidence type="ECO:0000259" key="4">
    <source>
        <dbReference type="Pfam" id="PF02357"/>
    </source>
</evidence>
<dbReference type="Pfam" id="PF02357">
    <property type="entry name" value="NusG"/>
    <property type="match status" value="1"/>
</dbReference>
<evidence type="ECO:0000256" key="1">
    <source>
        <dbReference type="ARBA" id="ARBA00022814"/>
    </source>
</evidence>
<dbReference type="InterPro" id="IPR043425">
    <property type="entry name" value="NusG-like"/>
</dbReference>
<name>A0ABU7I6M7_9SPHI</name>
<gene>
    <name evidence="5" type="ORF">VRU48_08385</name>
</gene>
<accession>A0ABU7I6M7</accession>
<dbReference type="Proteomes" id="UP001336835">
    <property type="component" value="Unassembled WGS sequence"/>
</dbReference>
<dbReference type="Gene3D" id="3.30.70.940">
    <property type="entry name" value="NusG, N-terminal domain"/>
    <property type="match status" value="1"/>
</dbReference>
<sequence length="168" mass="19395">MIDSTYKWYPLYTRSRAEKKTLEELTRKNITAYLPLKKVMKQWSDRKKIVEEPLLKSYIFVFISAKEHAEVLMTYGVSRFIYFSGEIATIAEKQIEDLKLLLANANDLEVIEHDIALGEKVLIKAGPFKGIMAELVSLKNKRSIVLRLQNLGYSIHINTSMAFIQPLK</sequence>
<organism evidence="5 6">
    <name type="scientific">Pedobacter albus</name>
    <dbReference type="NCBI Taxonomy" id="3113905"/>
    <lineage>
        <taxon>Bacteria</taxon>
        <taxon>Pseudomonadati</taxon>
        <taxon>Bacteroidota</taxon>
        <taxon>Sphingobacteriia</taxon>
        <taxon>Sphingobacteriales</taxon>
        <taxon>Sphingobacteriaceae</taxon>
        <taxon>Pedobacter</taxon>
    </lineage>
</organism>
<dbReference type="PANTHER" id="PTHR30265:SF4">
    <property type="entry name" value="KOW MOTIF FAMILY PROTEIN, EXPRESSED"/>
    <property type="match status" value="1"/>
</dbReference>
<dbReference type="EMBL" id="JAZDQT010000001">
    <property type="protein sequence ID" value="MEE1945122.1"/>
    <property type="molecule type" value="Genomic_DNA"/>
</dbReference>
<keyword evidence="6" id="KW-1185">Reference proteome</keyword>
<dbReference type="PANTHER" id="PTHR30265">
    <property type="entry name" value="RHO-INTERACTING TRANSCRIPTION TERMINATION FACTOR NUSG"/>
    <property type="match status" value="1"/>
</dbReference>
<evidence type="ECO:0000256" key="2">
    <source>
        <dbReference type="ARBA" id="ARBA00023015"/>
    </source>
</evidence>
<dbReference type="InterPro" id="IPR006645">
    <property type="entry name" value="NGN-like_dom"/>
</dbReference>
<evidence type="ECO:0000256" key="3">
    <source>
        <dbReference type="ARBA" id="ARBA00023163"/>
    </source>
</evidence>
<dbReference type="InterPro" id="IPR036735">
    <property type="entry name" value="NGN_dom_sf"/>
</dbReference>
<keyword evidence="1" id="KW-0889">Transcription antitermination</keyword>
<keyword evidence="3" id="KW-0804">Transcription</keyword>
<protein>
    <submittedName>
        <fullName evidence="5">UpxY family transcription antiterminator</fullName>
    </submittedName>
</protein>
<proteinExistence type="predicted"/>
<dbReference type="CDD" id="cd09895">
    <property type="entry name" value="NGN_SP_UpxY"/>
    <property type="match status" value="1"/>
</dbReference>